<reference evidence="2 3" key="1">
    <citation type="submission" date="2024-04" db="EMBL/GenBank/DDBJ databases">
        <title>Human intestinal bacterial collection.</title>
        <authorList>
            <person name="Pauvert C."/>
            <person name="Hitch T.C.A."/>
            <person name="Clavel T."/>
        </authorList>
    </citation>
    <scope>NUCLEOTIDE SEQUENCE [LARGE SCALE GENOMIC DNA]</scope>
    <source>
        <strain evidence="2 3">CLA-AA-H181</strain>
    </source>
</reference>
<dbReference type="Pfam" id="PF18735">
    <property type="entry name" value="HEPN_RiboL-PSP"/>
    <property type="match status" value="1"/>
</dbReference>
<dbReference type="Proteomes" id="UP001494672">
    <property type="component" value="Unassembled WGS sequence"/>
</dbReference>
<accession>A0ABV1IAS8</accession>
<feature type="domain" description="RiboL-PSP-HEPN" evidence="1">
    <location>
        <begin position="13"/>
        <end position="200"/>
    </location>
</feature>
<keyword evidence="3" id="KW-1185">Reference proteome</keyword>
<evidence type="ECO:0000313" key="2">
    <source>
        <dbReference type="EMBL" id="MEQ2593322.1"/>
    </source>
</evidence>
<gene>
    <name evidence="2" type="ORF">AAAU18_10435</name>
</gene>
<dbReference type="EMBL" id="JBBNGJ010000008">
    <property type="protein sequence ID" value="MEQ2593322.1"/>
    <property type="molecule type" value="Genomic_DNA"/>
</dbReference>
<evidence type="ECO:0000313" key="3">
    <source>
        <dbReference type="Proteomes" id="UP001494672"/>
    </source>
</evidence>
<evidence type="ECO:0000259" key="1">
    <source>
        <dbReference type="Pfam" id="PF18735"/>
    </source>
</evidence>
<organism evidence="2 3">
    <name type="scientific">Coprococcus aceti</name>
    <dbReference type="NCBI Taxonomy" id="2981786"/>
    <lineage>
        <taxon>Bacteria</taxon>
        <taxon>Bacillati</taxon>
        <taxon>Bacillota</taxon>
        <taxon>Clostridia</taxon>
        <taxon>Lachnospirales</taxon>
        <taxon>Lachnospiraceae</taxon>
        <taxon>Coprococcus</taxon>
    </lineage>
</organism>
<dbReference type="RefSeq" id="WP_349093342.1">
    <property type="nucleotide sequence ID" value="NZ_JBBNGJ010000008.1"/>
</dbReference>
<dbReference type="InterPro" id="IPR041519">
    <property type="entry name" value="HEPN_RiboL-PSP"/>
</dbReference>
<sequence>MHQLTEEIIASKEWRIRELEALKKIGIIALNEYPLREQQQYYRMCIPYIYAHWEGFVVESFKSLITYLNNERLDKKSVINELYTFSLQKVLKPLAGKQSFEQSYQFVEKFVKEFDKELYIEPSLLTANSNLNYKQMTIIFSKFGMNNCVEKYKSDINQLVNQRNSIAHGENGIIIEKNHVSNKIAMLQEIFDMIILEFENYLSQKLYLKSV</sequence>
<name>A0ABV1IAS8_9FIRM</name>
<comment type="caution">
    <text evidence="2">The sequence shown here is derived from an EMBL/GenBank/DDBJ whole genome shotgun (WGS) entry which is preliminary data.</text>
</comment>
<proteinExistence type="predicted"/>
<protein>
    <submittedName>
        <fullName evidence="2">MAE_28990/MAE_18760 family HEPN-like nuclease</fullName>
    </submittedName>
</protein>